<reference evidence="3 4" key="1">
    <citation type="journal article" date="2019" name="Sci. Rep.">
        <title>Orb-weaving spider Araneus ventricosus genome elucidates the spidroin gene catalogue.</title>
        <authorList>
            <person name="Kono N."/>
            <person name="Nakamura H."/>
            <person name="Ohtoshi R."/>
            <person name="Moran D.A.P."/>
            <person name="Shinohara A."/>
            <person name="Yoshida Y."/>
            <person name="Fujiwara M."/>
            <person name="Mori M."/>
            <person name="Tomita M."/>
            <person name="Arakawa K."/>
        </authorList>
    </citation>
    <scope>NUCLEOTIDE SEQUENCE [LARGE SCALE GENOMIC DNA]</scope>
</reference>
<evidence type="ECO:0000313" key="4">
    <source>
        <dbReference type="Proteomes" id="UP000499080"/>
    </source>
</evidence>
<keyword evidence="2" id="KW-0812">Transmembrane</keyword>
<gene>
    <name evidence="3" type="ORF">AVEN_89995_1</name>
</gene>
<evidence type="ECO:0000256" key="1">
    <source>
        <dbReference type="SAM" id="MobiDB-lite"/>
    </source>
</evidence>
<keyword evidence="2" id="KW-1133">Transmembrane helix</keyword>
<dbReference type="EMBL" id="BGPR01000333">
    <property type="protein sequence ID" value="GBM13728.1"/>
    <property type="molecule type" value="Genomic_DNA"/>
</dbReference>
<feature type="transmembrane region" description="Helical" evidence="2">
    <location>
        <begin position="70"/>
        <end position="89"/>
    </location>
</feature>
<name>A0A4Y2DCG0_ARAVE</name>
<protein>
    <submittedName>
        <fullName evidence="3">Uncharacterized protein</fullName>
    </submittedName>
</protein>
<proteinExistence type="predicted"/>
<dbReference type="Proteomes" id="UP000499080">
    <property type="component" value="Unassembled WGS sequence"/>
</dbReference>
<keyword evidence="4" id="KW-1185">Reference proteome</keyword>
<evidence type="ECO:0000256" key="2">
    <source>
        <dbReference type="SAM" id="Phobius"/>
    </source>
</evidence>
<comment type="caution">
    <text evidence="3">The sequence shown here is derived from an EMBL/GenBank/DDBJ whole genome shotgun (WGS) entry which is preliminary data.</text>
</comment>
<organism evidence="3 4">
    <name type="scientific">Araneus ventricosus</name>
    <name type="common">Orbweaver spider</name>
    <name type="synonym">Epeira ventricosa</name>
    <dbReference type="NCBI Taxonomy" id="182803"/>
    <lineage>
        <taxon>Eukaryota</taxon>
        <taxon>Metazoa</taxon>
        <taxon>Ecdysozoa</taxon>
        <taxon>Arthropoda</taxon>
        <taxon>Chelicerata</taxon>
        <taxon>Arachnida</taxon>
        <taxon>Araneae</taxon>
        <taxon>Araneomorphae</taxon>
        <taxon>Entelegynae</taxon>
        <taxon>Araneoidea</taxon>
        <taxon>Araneidae</taxon>
        <taxon>Araneus</taxon>
    </lineage>
</organism>
<feature type="compositionally biased region" description="Polar residues" evidence="1">
    <location>
        <begin position="1"/>
        <end position="26"/>
    </location>
</feature>
<feature type="region of interest" description="Disordered" evidence="1">
    <location>
        <begin position="1"/>
        <end position="37"/>
    </location>
</feature>
<sequence length="92" mass="10196">MTRTTTQEEPLLQSFSPTSSGRTFDSQPAADPYTLGSSTESGFEIEIGILRNQVRGLTVRPGCSGMTYSTFLRTLNTFFCLILGTLYLYPQE</sequence>
<accession>A0A4Y2DCG0</accession>
<dbReference type="AlphaFoldDB" id="A0A4Y2DCG0"/>
<evidence type="ECO:0000313" key="3">
    <source>
        <dbReference type="EMBL" id="GBM13728.1"/>
    </source>
</evidence>
<keyword evidence="2" id="KW-0472">Membrane</keyword>